<name>A0AAE0GFS8_9CHLO</name>
<protein>
    <submittedName>
        <fullName evidence="1">Uncharacterized protein</fullName>
    </submittedName>
</protein>
<gene>
    <name evidence="1" type="ORF">CYMTET_14850</name>
</gene>
<proteinExistence type="predicted"/>
<reference evidence="1 2" key="1">
    <citation type="journal article" date="2015" name="Genome Biol. Evol.">
        <title>Comparative Genomics of a Bacterivorous Green Alga Reveals Evolutionary Causalities and Consequences of Phago-Mixotrophic Mode of Nutrition.</title>
        <authorList>
            <person name="Burns J.A."/>
            <person name="Paasch A."/>
            <person name="Narechania A."/>
            <person name="Kim E."/>
        </authorList>
    </citation>
    <scope>NUCLEOTIDE SEQUENCE [LARGE SCALE GENOMIC DNA]</scope>
    <source>
        <strain evidence="1 2">PLY_AMNH</strain>
    </source>
</reference>
<accession>A0AAE0GFS8</accession>
<dbReference type="AlphaFoldDB" id="A0AAE0GFS8"/>
<dbReference type="Proteomes" id="UP001190700">
    <property type="component" value="Unassembled WGS sequence"/>
</dbReference>
<comment type="caution">
    <text evidence="1">The sequence shown here is derived from an EMBL/GenBank/DDBJ whole genome shotgun (WGS) entry which is preliminary data.</text>
</comment>
<evidence type="ECO:0000313" key="1">
    <source>
        <dbReference type="EMBL" id="KAK3277125.1"/>
    </source>
</evidence>
<organism evidence="1 2">
    <name type="scientific">Cymbomonas tetramitiformis</name>
    <dbReference type="NCBI Taxonomy" id="36881"/>
    <lineage>
        <taxon>Eukaryota</taxon>
        <taxon>Viridiplantae</taxon>
        <taxon>Chlorophyta</taxon>
        <taxon>Pyramimonadophyceae</taxon>
        <taxon>Pyramimonadales</taxon>
        <taxon>Pyramimonadaceae</taxon>
        <taxon>Cymbomonas</taxon>
    </lineage>
</organism>
<sequence>MKVGRVHETNTLQVLGEQNERGSGTRAKVEKLFTSLGIQYTLHKINHGSMRKHVGAMAETMAKDARSRVSGLSRMFDVVATLESGNSETVNGTTYVNLGATADCAWPTALVDLDLLMLHSVWASSS</sequence>
<dbReference type="EMBL" id="LGRX02006244">
    <property type="protein sequence ID" value="KAK3277125.1"/>
    <property type="molecule type" value="Genomic_DNA"/>
</dbReference>
<evidence type="ECO:0000313" key="2">
    <source>
        <dbReference type="Proteomes" id="UP001190700"/>
    </source>
</evidence>
<keyword evidence="2" id="KW-1185">Reference proteome</keyword>